<dbReference type="Proteomes" id="UP000275846">
    <property type="component" value="Unassembled WGS sequence"/>
</dbReference>
<proteinExistence type="predicted"/>
<sequence length="70" mass="7762">MELDGLPAKSIALIKAYYRSTTARVLVDKILSQSFEIRSGVRQGCILSHILFNYAIDWILRKALHGSGGV</sequence>
<evidence type="ECO:0000313" key="1">
    <source>
        <dbReference type="EMBL" id="VDL95897.1"/>
    </source>
</evidence>
<dbReference type="WBParaSite" id="SSLN_0000987401-mRNA-1">
    <property type="protein sequence ID" value="SSLN_0000987401-mRNA-1"/>
    <property type="gene ID" value="SSLN_0000987401"/>
</dbReference>
<reference evidence="3" key="1">
    <citation type="submission" date="2016-06" db="UniProtKB">
        <authorList>
            <consortium name="WormBaseParasite"/>
        </authorList>
    </citation>
    <scope>IDENTIFICATION</scope>
</reference>
<gene>
    <name evidence="1" type="ORF">SSLN_LOCUS9512</name>
</gene>
<keyword evidence="2" id="KW-1185">Reference proteome</keyword>
<protein>
    <submittedName>
        <fullName evidence="3">Reverse transcriptase domain-containing protein</fullName>
    </submittedName>
</protein>
<organism evidence="3">
    <name type="scientific">Schistocephalus solidus</name>
    <name type="common">Tapeworm</name>
    <dbReference type="NCBI Taxonomy" id="70667"/>
    <lineage>
        <taxon>Eukaryota</taxon>
        <taxon>Metazoa</taxon>
        <taxon>Spiralia</taxon>
        <taxon>Lophotrochozoa</taxon>
        <taxon>Platyhelminthes</taxon>
        <taxon>Cestoda</taxon>
        <taxon>Eucestoda</taxon>
        <taxon>Diphyllobothriidea</taxon>
        <taxon>Diphyllobothriidae</taxon>
        <taxon>Schistocephalus</taxon>
    </lineage>
</organism>
<evidence type="ECO:0000313" key="2">
    <source>
        <dbReference type="Proteomes" id="UP000275846"/>
    </source>
</evidence>
<evidence type="ECO:0000313" key="3">
    <source>
        <dbReference type="WBParaSite" id="SSLN_0000987401-mRNA-1"/>
    </source>
</evidence>
<accession>A0A183SZ64</accession>
<reference evidence="1 2" key="2">
    <citation type="submission" date="2018-11" db="EMBL/GenBank/DDBJ databases">
        <authorList>
            <consortium name="Pathogen Informatics"/>
        </authorList>
    </citation>
    <scope>NUCLEOTIDE SEQUENCE [LARGE SCALE GENOMIC DNA]</scope>
    <source>
        <strain evidence="1 2">NST_G2</strain>
    </source>
</reference>
<name>A0A183SZ64_SCHSO</name>
<dbReference type="AlphaFoldDB" id="A0A183SZ64"/>
<dbReference type="OrthoDB" id="6255742at2759"/>
<dbReference type="EMBL" id="UYSU01035289">
    <property type="protein sequence ID" value="VDL95897.1"/>
    <property type="molecule type" value="Genomic_DNA"/>
</dbReference>